<evidence type="ECO:0000256" key="1">
    <source>
        <dbReference type="SAM" id="MobiDB-lite"/>
    </source>
</evidence>
<keyword evidence="2" id="KW-1133">Transmembrane helix</keyword>
<protein>
    <submittedName>
        <fullName evidence="3">Uncharacterized protein</fullName>
    </submittedName>
</protein>
<feature type="compositionally biased region" description="Basic and acidic residues" evidence="1">
    <location>
        <begin position="662"/>
        <end position="682"/>
    </location>
</feature>
<dbReference type="AlphaFoldDB" id="A0A0S1XAQ7"/>
<reference evidence="3 4" key="1">
    <citation type="journal article" date="2016" name="Genome Announc.">
        <title>Complete genome sequence of the hyperthermophilic and piezophilic archaeon Thermococcus barophilus Ch5, capable of growth at the expense of hydrogenogenesis from carbon monoxide and formate.</title>
        <authorList>
            <person name="Oger P."/>
            <person name="Sokolova T.G."/>
            <person name="Kozhevnikova D.A."/>
            <person name="Taranov E.A."/>
            <person name="Vannier P."/>
            <person name="Lee H.S."/>
            <person name="Kwon K.K."/>
            <person name="Kang S.G."/>
            <person name="Lee J.H."/>
            <person name="Bonch-Osmolovskaya E.A."/>
            <person name="Lebedinsky A.V."/>
        </authorList>
    </citation>
    <scope>NUCLEOTIDE SEQUENCE [LARGE SCALE GENOMIC DNA]</scope>
    <source>
        <strain evidence="4">Ch5</strain>
    </source>
</reference>
<dbReference type="STRING" id="55802.TBCH5v1_0928"/>
<sequence>MRRMALMLIGLLFLSTAPAVKSVSVPEYAGLSLIELGLKDSVVFGIYEIKFTDVDPYWTKAALDIYENGVKKATAVLGLGDSYYYPSSTNPLLRITLKWTQADRKTILIAIDSPLIKIASDVRLDEGDSYTLSAGFPSIKIKLVDAYDTSAKFTVYLPYTTLTKTVNENDGFGVAYKLTDEVSYYPYVFVFLKSSVKNSYATVDIYVPKYAATKLEIKKATAKETPTETKVEPTELVYDDILYVGEILTINYNSTIYKLRLNSIGYYSSLSLFDKNNKPLETFSVKEGGSYTSKKAPIRVEIPPNSVDLTYNRTYIKVYAPSSAEVPPIVREAKIKVDLSTNAKEMLLNSEELIVFVNVENQGRGKAFDVKVMAPLPNNFELKSGIGTWSLKTLDAFTKMPVLVYTLKPTQVGRYDLGKVKVEYYNEAGQKKVISSNEVKGIVVYSIPEISLSAEAFNGTWSNYITTQEKSIKLRFKVSAGKGNPEFEFIKNATLELILPDSIDGETTIKLGDIKAGEEKIVEGQYVVLKQAVSIIGAKLKYQDPLGNWHEEYFGNLLIINSIPPKVIVEEKVQKVYPKPEELPDYIKKTLDTLKDPTPLAQAIENITVSYLPKKPDYKTPLIVTLLVLVVALGAATVNYRNKYEIVRSKLERRKKRPGGLPKKEEEEQEVKTPEFKKEESP</sequence>
<feature type="transmembrane region" description="Helical" evidence="2">
    <location>
        <begin position="622"/>
        <end position="640"/>
    </location>
</feature>
<dbReference type="Proteomes" id="UP000066042">
    <property type="component" value="Chromosome"/>
</dbReference>
<dbReference type="EMBL" id="CP013050">
    <property type="protein sequence ID" value="ALM74874.1"/>
    <property type="molecule type" value="Genomic_DNA"/>
</dbReference>
<evidence type="ECO:0000313" key="3">
    <source>
        <dbReference type="EMBL" id="ALM74874.1"/>
    </source>
</evidence>
<keyword evidence="2" id="KW-0812">Transmembrane</keyword>
<proteinExistence type="predicted"/>
<accession>A0A0S1XAQ7</accession>
<dbReference type="RefSeq" id="WP_056933686.1">
    <property type="nucleotide sequence ID" value="NZ_CP013050.1"/>
</dbReference>
<keyword evidence="2" id="KW-0472">Membrane</keyword>
<name>A0A0S1XAQ7_THEBA</name>
<dbReference type="PATRIC" id="fig|55802.8.peg.924"/>
<dbReference type="GeneID" id="26136202"/>
<gene>
    <name evidence="3" type="ORF">TBCH5v1_0928</name>
</gene>
<organism evidence="3 4">
    <name type="scientific">Thermococcus barophilus</name>
    <dbReference type="NCBI Taxonomy" id="55802"/>
    <lineage>
        <taxon>Archaea</taxon>
        <taxon>Methanobacteriati</taxon>
        <taxon>Methanobacteriota</taxon>
        <taxon>Thermococci</taxon>
        <taxon>Thermococcales</taxon>
        <taxon>Thermococcaceae</taxon>
        <taxon>Thermococcus</taxon>
    </lineage>
</organism>
<evidence type="ECO:0000313" key="4">
    <source>
        <dbReference type="Proteomes" id="UP000066042"/>
    </source>
</evidence>
<dbReference type="Pfam" id="PF05753">
    <property type="entry name" value="TRAP_beta"/>
    <property type="match status" value="1"/>
</dbReference>
<feature type="region of interest" description="Disordered" evidence="1">
    <location>
        <begin position="652"/>
        <end position="682"/>
    </location>
</feature>
<evidence type="ECO:0000256" key="2">
    <source>
        <dbReference type="SAM" id="Phobius"/>
    </source>
</evidence>